<name>A0A1C6STQ7_9ACTN</name>
<evidence type="ECO:0000313" key="3">
    <source>
        <dbReference type="Proteomes" id="UP000199413"/>
    </source>
</evidence>
<protein>
    <submittedName>
        <fullName evidence="2">Uncharacterized protein</fullName>
    </submittedName>
</protein>
<feature type="transmembrane region" description="Helical" evidence="1">
    <location>
        <begin position="12"/>
        <end position="34"/>
    </location>
</feature>
<feature type="transmembrane region" description="Helical" evidence="1">
    <location>
        <begin position="95"/>
        <end position="112"/>
    </location>
</feature>
<reference evidence="3" key="1">
    <citation type="submission" date="2016-06" db="EMBL/GenBank/DDBJ databases">
        <authorList>
            <person name="Varghese N."/>
            <person name="Submissions Spin"/>
        </authorList>
    </citation>
    <scope>NUCLEOTIDE SEQUENCE [LARGE SCALE GENOMIC DNA]</scope>
    <source>
        <strain evidence="3">DSM 45431</strain>
    </source>
</reference>
<keyword evidence="1" id="KW-0472">Membrane</keyword>
<keyword evidence="3" id="KW-1185">Reference proteome</keyword>
<dbReference type="RefSeq" id="WP_091344333.1">
    <property type="nucleotide sequence ID" value="NZ_FMHV01000002.1"/>
</dbReference>
<proteinExistence type="predicted"/>
<accession>A0A1C6STQ7</accession>
<dbReference type="EMBL" id="FMHV01000002">
    <property type="protein sequence ID" value="SCL32900.1"/>
    <property type="molecule type" value="Genomic_DNA"/>
</dbReference>
<sequence>MRELAPRFRAGYGAGPWHLILTLVCLTVTGWVVLRLAGETGAERMLAWFVGAAVAHDLFLFPIYATADAALRRLLRVNGHAAPAARVSAVNHIRVPALAAGLLLLVYLPGILGQGRATYLAATSQDRQAQLTRWLAITGIMFLASAVWYAIRVRRLPRKPG</sequence>
<feature type="transmembrane region" description="Helical" evidence="1">
    <location>
        <begin position="132"/>
        <end position="151"/>
    </location>
</feature>
<dbReference type="Proteomes" id="UP000199413">
    <property type="component" value="Unassembled WGS sequence"/>
</dbReference>
<dbReference type="OrthoDB" id="4464568at2"/>
<feature type="transmembrane region" description="Helical" evidence="1">
    <location>
        <begin position="46"/>
        <end position="67"/>
    </location>
</feature>
<gene>
    <name evidence="2" type="ORF">GA0070624_4596</name>
</gene>
<keyword evidence="1" id="KW-0812">Transmembrane</keyword>
<evidence type="ECO:0000256" key="1">
    <source>
        <dbReference type="SAM" id="Phobius"/>
    </source>
</evidence>
<dbReference type="STRING" id="568872.GA0070624_4596"/>
<keyword evidence="1" id="KW-1133">Transmembrane helix</keyword>
<evidence type="ECO:0000313" key="2">
    <source>
        <dbReference type="EMBL" id="SCL32900.1"/>
    </source>
</evidence>
<organism evidence="2 3">
    <name type="scientific">Micromonospora rhizosphaerae</name>
    <dbReference type="NCBI Taxonomy" id="568872"/>
    <lineage>
        <taxon>Bacteria</taxon>
        <taxon>Bacillati</taxon>
        <taxon>Actinomycetota</taxon>
        <taxon>Actinomycetes</taxon>
        <taxon>Micromonosporales</taxon>
        <taxon>Micromonosporaceae</taxon>
        <taxon>Micromonospora</taxon>
    </lineage>
</organism>
<dbReference type="AlphaFoldDB" id="A0A1C6STQ7"/>